<organism evidence="2 3">
    <name type="scientific">Gossypium stocksii</name>
    <dbReference type="NCBI Taxonomy" id="47602"/>
    <lineage>
        <taxon>Eukaryota</taxon>
        <taxon>Viridiplantae</taxon>
        <taxon>Streptophyta</taxon>
        <taxon>Embryophyta</taxon>
        <taxon>Tracheophyta</taxon>
        <taxon>Spermatophyta</taxon>
        <taxon>Magnoliopsida</taxon>
        <taxon>eudicotyledons</taxon>
        <taxon>Gunneridae</taxon>
        <taxon>Pentapetalae</taxon>
        <taxon>rosids</taxon>
        <taxon>malvids</taxon>
        <taxon>Malvales</taxon>
        <taxon>Malvaceae</taxon>
        <taxon>Malvoideae</taxon>
        <taxon>Gossypium</taxon>
    </lineage>
</organism>
<reference evidence="2 3" key="1">
    <citation type="journal article" date="2021" name="Plant Biotechnol. J.">
        <title>Multi-omics assisted identification of the key and species-specific regulatory components of drought-tolerant mechanisms in Gossypium stocksii.</title>
        <authorList>
            <person name="Yu D."/>
            <person name="Ke L."/>
            <person name="Zhang D."/>
            <person name="Wu Y."/>
            <person name="Sun Y."/>
            <person name="Mei J."/>
            <person name="Sun J."/>
            <person name="Sun Y."/>
        </authorList>
    </citation>
    <scope>NUCLEOTIDE SEQUENCE [LARGE SCALE GENOMIC DNA]</scope>
    <source>
        <strain evidence="3">cv. E1</strain>
        <tissue evidence="2">Leaf</tissue>
    </source>
</reference>
<keyword evidence="3" id="KW-1185">Reference proteome</keyword>
<protein>
    <recommendedName>
        <fullName evidence="1">Aminotransferase-like plant mobile domain-containing protein</fullName>
    </recommendedName>
</protein>
<dbReference type="Proteomes" id="UP000828251">
    <property type="component" value="Unassembled WGS sequence"/>
</dbReference>
<dbReference type="EMBL" id="JAIQCV010000011">
    <property type="protein sequence ID" value="KAH1046844.1"/>
    <property type="molecule type" value="Genomic_DNA"/>
</dbReference>
<name>A0A9D3UMD7_9ROSI</name>
<proteinExistence type="predicted"/>
<sequence length="135" mass="15130">MATSLIRFDDKHIFVVQAEMADDRALEVFIHNLAKPLITKIHGYLQKLGFLHASCMLGGCKLNHRPISALVEKWRPKTHTFHVPCEECTITLEDVALQLSLPVDGPIVTEATIIPNKEDLYATLLRKVPNKFDGG</sequence>
<evidence type="ECO:0000313" key="2">
    <source>
        <dbReference type="EMBL" id="KAH1046844.1"/>
    </source>
</evidence>
<dbReference type="OrthoDB" id="996626at2759"/>
<comment type="caution">
    <text evidence="2">The sequence shown here is derived from an EMBL/GenBank/DDBJ whole genome shotgun (WGS) entry which is preliminary data.</text>
</comment>
<dbReference type="InterPro" id="IPR019557">
    <property type="entry name" value="AminoTfrase-like_pln_mobile"/>
</dbReference>
<evidence type="ECO:0000259" key="1">
    <source>
        <dbReference type="Pfam" id="PF10536"/>
    </source>
</evidence>
<dbReference type="Pfam" id="PF10536">
    <property type="entry name" value="PMD"/>
    <property type="match status" value="1"/>
</dbReference>
<dbReference type="AlphaFoldDB" id="A0A9D3UMD7"/>
<accession>A0A9D3UMD7</accession>
<gene>
    <name evidence="2" type="ORF">J1N35_037628</name>
</gene>
<feature type="domain" description="Aminotransferase-like plant mobile" evidence="1">
    <location>
        <begin position="55"/>
        <end position="130"/>
    </location>
</feature>
<dbReference type="GO" id="GO:0010073">
    <property type="term" value="P:meristem maintenance"/>
    <property type="evidence" value="ECO:0007669"/>
    <property type="project" value="InterPro"/>
</dbReference>
<evidence type="ECO:0000313" key="3">
    <source>
        <dbReference type="Proteomes" id="UP000828251"/>
    </source>
</evidence>
<dbReference type="PANTHER" id="PTHR46033">
    <property type="entry name" value="PROTEIN MAIN-LIKE 2"/>
    <property type="match status" value="1"/>
</dbReference>
<dbReference type="PANTHER" id="PTHR46033:SF8">
    <property type="entry name" value="PROTEIN MAINTENANCE OF MERISTEMS-LIKE"/>
    <property type="match status" value="1"/>
</dbReference>
<dbReference type="InterPro" id="IPR044824">
    <property type="entry name" value="MAIN-like"/>
</dbReference>